<keyword evidence="2" id="KW-1133">Transmembrane helix</keyword>
<organism evidence="3 4">
    <name type="scientific">Sutcliffiella rhizosphaerae</name>
    <dbReference type="NCBI Taxonomy" id="2880967"/>
    <lineage>
        <taxon>Bacteria</taxon>
        <taxon>Bacillati</taxon>
        <taxon>Bacillota</taxon>
        <taxon>Bacilli</taxon>
        <taxon>Bacillales</taxon>
        <taxon>Bacillaceae</taxon>
        <taxon>Sutcliffiella</taxon>
    </lineage>
</organism>
<protein>
    <submittedName>
        <fullName evidence="3">Uncharacterized protein</fullName>
    </submittedName>
</protein>
<gene>
    <name evidence="3" type="ORF">BACCIP111883_02119</name>
</gene>
<evidence type="ECO:0000313" key="4">
    <source>
        <dbReference type="Proteomes" id="UP000789833"/>
    </source>
</evidence>
<sequence>MPVWLWFLIGFAILLAFGAIVDYFGKRKRSVDPSAVHKDVDQMRSKHESNYR</sequence>
<dbReference type="RefSeq" id="WP_230501235.1">
    <property type="nucleotide sequence ID" value="NZ_CAKJTJ010000009.1"/>
</dbReference>
<keyword evidence="2" id="KW-0472">Membrane</keyword>
<comment type="caution">
    <text evidence="3">The sequence shown here is derived from an EMBL/GenBank/DDBJ whole genome shotgun (WGS) entry which is preliminary data.</text>
</comment>
<feature type="region of interest" description="Disordered" evidence="1">
    <location>
        <begin position="29"/>
        <end position="52"/>
    </location>
</feature>
<evidence type="ECO:0000256" key="2">
    <source>
        <dbReference type="SAM" id="Phobius"/>
    </source>
</evidence>
<dbReference type="EMBL" id="CAKJTJ010000009">
    <property type="protein sequence ID" value="CAG9621347.1"/>
    <property type="molecule type" value="Genomic_DNA"/>
</dbReference>
<feature type="transmembrane region" description="Helical" evidence="2">
    <location>
        <begin position="6"/>
        <end position="24"/>
    </location>
</feature>
<reference evidence="3 4" key="1">
    <citation type="submission" date="2021-10" db="EMBL/GenBank/DDBJ databases">
        <authorList>
            <person name="Criscuolo A."/>
        </authorList>
    </citation>
    <scope>NUCLEOTIDE SEQUENCE [LARGE SCALE GENOMIC DNA]</scope>
    <source>
        <strain evidence="4">CIP 111883</strain>
    </source>
</reference>
<keyword evidence="4" id="KW-1185">Reference proteome</keyword>
<proteinExistence type="predicted"/>
<keyword evidence="2" id="KW-0812">Transmembrane</keyword>
<dbReference type="Proteomes" id="UP000789833">
    <property type="component" value="Unassembled WGS sequence"/>
</dbReference>
<name>A0ABN8ABC1_9BACI</name>
<accession>A0ABN8ABC1</accession>
<evidence type="ECO:0000256" key="1">
    <source>
        <dbReference type="SAM" id="MobiDB-lite"/>
    </source>
</evidence>
<evidence type="ECO:0000313" key="3">
    <source>
        <dbReference type="EMBL" id="CAG9621347.1"/>
    </source>
</evidence>
<feature type="compositionally biased region" description="Basic and acidic residues" evidence="1">
    <location>
        <begin position="35"/>
        <end position="52"/>
    </location>
</feature>